<dbReference type="Gene3D" id="3.10.100.10">
    <property type="entry name" value="Mannose-Binding Protein A, subunit A"/>
    <property type="match status" value="1"/>
</dbReference>
<dbReference type="PROSITE" id="PS50923">
    <property type="entry name" value="SUSHI"/>
    <property type="match status" value="4"/>
</dbReference>
<evidence type="ECO:0000256" key="4">
    <source>
        <dbReference type="PROSITE-ProRule" id="PRU00302"/>
    </source>
</evidence>
<dbReference type="SUPFAM" id="SSF56436">
    <property type="entry name" value="C-type lectin-like"/>
    <property type="match status" value="1"/>
</dbReference>
<keyword evidence="2" id="KW-0677">Repeat</keyword>
<protein>
    <submittedName>
        <fullName evidence="9">Uncharacterized protein</fullName>
    </submittedName>
</protein>
<keyword evidence="1" id="KW-0732">Signal</keyword>
<keyword evidence="10" id="KW-1185">Reference proteome</keyword>
<evidence type="ECO:0000256" key="1">
    <source>
        <dbReference type="ARBA" id="ARBA00022729"/>
    </source>
</evidence>
<feature type="disulfide bond" evidence="4">
    <location>
        <begin position="52"/>
        <end position="95"/>
    </location>
</feature>
<keyword evidence="4" id="KW-0768">Sushi</keyword>
<evidence type="ECO:0000259" key="7">
    <source>
        <dbReference type="PROSITE" id="PS50227"/>
    </source>
</evidence>
<feature type="transmembrane region" description="Helical" evidence="5">
    <location>
        <begin position="566"/>
        <end position="586"/>
    </location>
</feature>
<dbReference type="PROSITE" id="PS50041">
    <property type="entry name" value="C_TYPE_LECTIN_2"/>
    <property type="match status" value="1"/>
</dbReference>
<keyword evidence="5" id="KW-0812">Transmembrane</keyword>
<dbReference type="SMART" id="SM00032">
    <property type="entry name" value="CCP"/>
    <property type="match status" value="4"/>
</dbReference>
<dbReference type="CDD" id="cd00033">
    <property type="entry name" value="CCP"/>
    <property type="match status" value="4"/>
</dbReference>
<dbReference type="InterPro" id="IPR001879">
    <property type="entry name" value="GPCR_2_extracellular_dom"/>
</dbReference>
<dbReference type="PANTHER" id="PTHR45656:SF4">
    <property type="entry name" value="PROTEIN CBR-CLEC-78"/>
    <property type="match status" value="1"/>
</dbReference>
<dbReference type="InterPro" id="IPR016186">
    <property type="entry name" value="C-type_lectin-like/link_sf"/>
</dbReference>
<dbReference type="InterPro" id="IPR000436">
    <property type="entry name" value="Sushi_SCR_CCP_dom"/>
</dbReference>
<dbReference type="GO" id="GO:0016020">
    <property type="term" value="C:membrane"/>
    <property type="evidence" value="ECO:0007669"/>
    <property type="project" value="InterPro"/>
</dbReference>
<feature type="non-terminal residue" evidence="9">
    <location>
        <position position="1"/>
    </location>
</feature>
<dbReference type="PANTHER" id="PTHR45656">
    <property type="entry name" value="PROTEIN CBR-CLEC-78"/>
    <property type="match status" value="1"/>
</dbReference>
<dbReference type="SMART" id="SM00034">
    <property type="entry name" value="CLECT"/>
    <property type="match status" value="1"/>
</dbReference>
<feature type="disulfide bond" evidence="4">
    <location>
        <begin position="436"/>
        <end position="479"/>
    </location>
</feature>
<dbReference type="SUPFAM" id="SSF57535">
    <property type="entry name" value="Complement control module/SCR domain"/>
    <property type="match status" value="4"/>
</dbReference>
<dbReference type="InterPro" id="IPR001304">
    <property type="entry name" value="C-type_lectin-like"/>
</dbReference>
<comment type="caution">
    <text evidence="9">The sequence shown here is derived from an EMBL/GenBank/DDBJ whole genome shotgun (WGS) entry which is preliminary data.</text>
</comment>
<evidence type="ECO:0000259" key="6">
    <source>
        <dbReference type="PROSITE" id="PS50041"/>
    </source>
</evidence>
<accession>A0AAV5TZU4</accession>
<dbReference type="InterPro" id="IPR051277">
    <property type="entry name" value="SEZ6_CSMD_C4BPB_Regulators"/>
</dbReference>
<dbReference type="Pfam" id="PF00084">
    <property type="entry name" value="Sushi"/>
    <property type="match status" value="4"/>
</dbReference>
<proteinExistence type="predicted"/>
<feature type="domain" description="Sushi" evidence="8">
    <location>
        <begin position="495"/>
        <end position="552"/>
    </location>
</feature>
<dbReference type="InterPro" id="IPR016187">
    <property type="entry name" value="CTDL_fold"/>
</dbReference>
<dbReference type="Proteomes" id="UP001432027">
    <property type="component" value="Unassembled WGS sequence"/>
</dbReference>
<keyword evidence="5" id="KW-1133">Transmembrane helix</keyword>
<feature type="domain" description="Sushi" evidence="8">
    <location>
        <begin position="434"/>
        <end position="494"/>
    </location>
</feature>
<dbReference type="GO" id="GO:0004930">
    <property type="term" value="F:G protein-coupled receptor activity"/>
    <property type="evidence" value="ECO:0007669"/>
    <property type="project" value="InterPro"/>
</dbReference>
<keyword evidence="5" id="KW-0472">Membrane</keyword>
<feature type="domain" description="C-type lectin" evidence="6">
    <location>
        <begin position="251"/>
        <end position="370"/>
    </location>
</feature>
<dbReference type="Gene3D" id="2.10.70.10">
    <property type="entry name" value="Complement Module, domain 1"/>
    <property type="match status" value="4"/>
</dbReference>
<feature type="disulfide bond" evidence="4">
    <location>
        <begin position="523"/>
        <end position="550"/>
    </location>
</feature>
<gene>
    <name evidence="9" type="ORF">PENTCL1PPCAC_21886</name>
</gene>
<sequence>FCENDENDSIDNRQFDPVTYMITLLRYLSIAALLASGVSPSSSPSPSSASHCLQPFVPENGHVIFAEPGPYPIGTVARYSCAVGFERLGPEERRCGSDGRWRGRSPVCVVDVARGRPFDVPEANETSRWPLPSGECAETLATFIIDLAAPSQIQAVQIGLGKASNRLDQVELFQDTGEVCKCGDETPPHLTANATNTLLTMECTCNRVVRIRVSARGRLQLCTLKVFASDAVSPWQCGLNESPSLEHLGVFEGACYSASKIKADWARAARACADAANGGTLPMRQDEASMNFLATTLEGLRNPAPFYWIGVVSDMNEWRYADGAPVGPIEMHFGDKVHAATDGEAILVSREAAWKWAVGLQTGWNQFVCRSKPKFCTSPGVGEAGRVSFSSHSYAVGTTSFYECEEGYELDGNSQRICGVAGKWSGTIPSCQLVDCGLPPSFDGQTHLLNKTTLFGAVVDYECPRGFRPVAGASTRRSCGADGAWSAPPPLCARVDCGKPSSVANGNAHFTTTNLNSTAVYECGQAFRLIGHDTVYCSERGSWEPVSPVCYDVSALREMQSGSGEANALLAIAAVALLVLLVVIVIRHARSPSFSLPSKPPPPPPSEMSMGASAGVIYAQAANIRPMATHNHVDNTVYYAASVPLTQLEVPPQLLQLQQLPNGNIHITLPMGRPITRAPLPQFNQPPPTVSPTDSQMKYSFEHEPIYDVPPQMDTVVLSQDEEEFDSVYGSVTAPESDSTVC</sequence>
<reference evidence="9" key="1">
    <citation type="submission" date="2023-10" db="EMBL/GenBank/DDBJ databases">
        <title>Genome assembly of Pristionchus species.</title>
        <authorList>
            <person name="Yoshida K."/>
            <person name="Sommer R.J."/>
        </authorList>
    </citation>
    <scope>NUCLEOTIDE SEQUENCE</scope>
    <source>
        <strain evidence="9">RS0144</strain>
    </source>
</reference>
<dbReference type="PROSITE" id="PS50227">
    <property type="entry name" value="G_PROTEIN_RECEP_F2_3"/>
    <property type="match status" value="1"/>
</dbReference>
<dbReference type="InterPro" id="IPR035976">
    <property type="entry name" value="Sushi/SCR/CCP_sf"/>
</dbReference>
<evidence type="ECO:0000256" key="5">
    <source>
        <dbReference type="SAM" id="Phobius"/>
    </source>
</evidence>
<feature type="disulfide bond" evidence="4">
    <location>
        <begin position="81"/>
        <end position="108"/>
    </location>
</feature>
<organism evidence="9 10">
    <name type="scientific">Pristionchus entomophagus</name>
    <dbReference type="NCBI Taxonomy" id="358040"/>
    <lineage>
        <taxon>Eukaryota</taxon>
        <taxon>Metazoa</taxon>
        <taxon>Ecdysozoa</taxon>
        <taxon>Nematoda</taxon>
        <taxon>Chromadorea</taxon>
        <taxon>Rhabditida</taxon>
        <taxon>Rhabditina</taxon>
        <taxon>Diplogasteromorpha</taxon>
        <taxon>Diplogasteroidea</taxon>
        <taxon>Neodiplogasteridae</taxon>
        <taxon>Pristionchus</taxon>
    </lineage>
</organism>
<evidence type="ECO:0000256" key="3">
    <source>
        <dbReference type="ARBA" id="ARBA00023157"/>
    </source>
</evidence>
<evidence type="ECO:0000259" key="8">
    <source>
        <dbReference type="PROSITE" id="PS50923"/>
    </source>
</evidence>
<name>A0AAV5TZU4_9BILA</name>
<evidence type="ECO:0000313" key="9">
    <source>
        <dbReference type="EMBL" id="GMS99711.1"/>
    </source>
</evidence>
<dbReference type="AlphaFoldDB" id="A0AAV5TZU4"/>
<feature type="disulfide bond" evidence="4">
    <location>
        <begin position="404"/>
        <end position="431"/>
    </location>
</feature>
<keyword evidence="3 4" id="KW-1015">Disulfide bond</keyword>
<feature type="domain" description="G-protein coupled receptors family 2 profile 1" evidence="7">
    <location>
        <begin position="403"/>
        <end position="501"/>
    </location>
</feature>
<comment type="caution">
    <text evidence="4">Lacks conserved residue(s) required for the propagation of feature annotation.</text>
</comment>
<feature type="domain" description="Sushi" evidence="8">
    <location>
        <begin position="50"/>
        <end position="110"/>
    </location>
</feature>
<dbReference type="EMBL" id="BTSX01000005">
    <property type="protein sequence ID" value="GMS99711.1"/>
    <property type="molecule type" value="Genomic_DNA"/>
</dbReference>
<evidence type="ECO:0000256" key="2">
    <source>
        <dbReference type="ARBA" id="ARBA00022737"/>
    </source>
</evidence>
<feature type="domain" description="Sushi" evidence="8">
    <location>
        <begin position="374"/>
        <end position="433"/>
    </location>
</feature>
<evidence type="ECO:0000313" key="10">
    <source>
        <dbReference type="Proteomes" id="UP001432027"/>
    </source>
</evidence>